<comment type="subcellular location">
    <subcellularLocation>
        <location evidence="4">Cytoplasm</location>
    </subcellularLocation>
</comment>
<dbReference type="Pfam" id="PF01398">
    <property type="entry name" value="JAB"/>
    <property type="match status" value="1"/>
</dbReference>
<dbReference type="GO" id="GO:0033290">
    <property type="term" value="C:eukaryotic 48S preinitiation complex"/>
    <property type="evidence" value="ECO:0007669"/>
    <property type="project" value="UniProtKB-UniRule"/>
</dbReference>
<dbReference type="OMA" id="IEITNCF"/>
<evidence type="ECO:0000259" key="5">
    <source>
        <dbReference type="PROSITE" id="PS50249"/>
    </source>
</evidence>
<dbReference type="CDD" id="cd08064">
    <property type="entry name" value="MPN_eIF3f"/>
    <property type="match status" value="1"/>
</dbReference>
<evidence type="ECO:0000256" key="2">
    <source>
        <dbReference type="ARBA" id="ARBA00022540"/>
    </source>
</evidence>
<dbReference type="Gene3D" id="3.40.140.10">
    <property type="entry name" value="Cytidine Deaminase, domain 2"/>
    <property type="match status" value="1"/>
</dbReference>
<comment type="similarity">
    <text evidence="4">Belongs to the eIF-3 subunit F family.</text>
</comment>
<comment type="subunit">
    <text evidence="4">Component of the eukaryotic translation initiation factor 3 (eIF-3) complex. The eIF-3 complex interacts with pix.</text>
</comment>
<dbReference type="OrthoDB" id="25498at2759"/>
<dbReference type="PANTHER" id="PTHR10540:SF6">
    <property type="entry name" value="EUKARYOTIC TRANSLATION INITIATION FACTOR 3 SUBUNIT F"/>
    <property type="match status" value="1"/>
</dbReference>
<dbReference type="InterPro" id="IPR024969">
    <property type="entry name" value="EIF3F/CSN6-like_C"/>
</dbReference>
<dbReference type="Proteomes" id="UP001652661">
    <property type="component" value="Chromosome 2R"/>
</dbReference>
<dbReference type="AlphaFoldDB" id="A0A6P4JQW7"/>
<keyword evidence="1 4" id="KW-0963">Cytoplasm</keyword>
<feature type="domain" description="MPN" evidence="5">
    <location>
        <begin position="13"/>
        <end position="146"/>
    </location>
</feature>
<evidence type="ECO:0000313" key="7">
    <source>
        <dbReference type="RefSeq" id="XP_017037059.1"/>
    </source>
</evidence>
<evidence type="ECO:0000256" key="1">
    <source>
        <dbReference type="ARBA" id="ARBA00022490"/>
    </source>
</evidence>
<dbReference type="GO" id="GO:0008237">
    <property type="term" value="F:metallopeptidase activity"/>
    <property type="evidence" value="ECO:0007669"/>
    <property type="project" value="InterPro"/>
</dbReference>
<dbReference type="PROSITE" id="PS50249">
    <property type="entry name" value="MPN"/>
    <property type="match status" value="1"/>
</dbReference>
<dbReference type="SMART" id="SM00232">
    <property type="entry name" value="JAB_MPN"/>
    <property type="match status" value="1"/>
</dbReference>
<name>A0A6P4JQW7_DROKI</name>
<dbReference type="InterPro" id="IPR037518">
    <property type="entry name" value="MPN"/>
</dbReference>
<dbReference type="GO" id="GO:0071541">
    <property type="term" value="C:eukaryotic translation initiation factor 3 complex, eIF3m"/>
    <property type="evidence" value="ECO:0007669"/>
    <property type="project" value="TreeGrafter"/>
</dbReference>
<evidence type="ECO:0000256" key="3">
    <source>
        <dbReference type="ARBA" id="ARBA00022917"/>
    </source>
</evidence>
<proteinExistence type="inferred from homology"/>
<dbReference type="GO" id="GO:0016282">
    <property type="term" value="C:eukaryotic 43S preinitiation complex"/>
    <property type="evidence" value="ECO:0007669"/>
    <property type="project" value="UniProtKB-UniRule"/>
</dbReference>
<dbReference type="HAMAP" id="MF_03005">
    <property type="entry name" value="eIF3f"/>
    <property type="match status" value="1"/>
</dbReference>
<dbReference type="InterPro" id="IPR027531">
    <property type="entry name" value="eIF3f"/>
</dbReference>
<sequence length="299" mass="33603">MALSSNFNLRSKVLVHPLVLFQIIDAYERRPKDANQVIGTLLGRFNNKQGRTEITNCFSVLYKENGSRLELNLGYATDMLELNQLSFPHERVLGWFATGKAVSRSATQLHDYYARECSTRPLHLLVDAALRGQRLSMRLYCGVELGVPAGTKGLMFSMLPMELASGSPESVALHLMQKQSLQSGNKPVGPILPELVQVVDATRDLQQRLDLVLRYINDVLARKRRPDNVVGRALHDALTSVPMVDSENFQLLFNANVRDMLMTITLATMIKTQLQIGEKLSGMQDQDLDAQHSKFKYCQ</sequence>
<dbReference type="GO" id="GO:0031369">
    <property type="term" value="F:translation initiation factor binding"/>
    <property type="evidence" value="ECO:0007669"/>
    <property type="project" value="InterPro"/>
</dbReference>
<dbReference type="GO" id="GO:0003743">
    <property type="term" value="F:translation initiation factor activity"/>
    <property type="evidence" value="ECO:0007669"/>
    <property type="project" value="UniProtKB-UniRule"/>
</dbReference>
<dbReference type="Pfam" id="PF13012">
    <property type="entry name" value="MitMem_reg"/>
    <property type="match status" value="1"/>
</dbReference>
<keyword evidence="2 4" id="KW-0396">Initiation factor</keyword>
<keyword evidence="6" id="KW-1185">Reference proteome</keyword>
<comment type="function">
    <text evidence="4">Component of the eukaryotic translation initiation factor 3 (eIF-3) complex, which is involved in protein synthesis of a specialized repertoire of mRNAs and, together with other initiation factors, stimulates binding of mRNA and methionyl-tRNAi to the 40S ribosome. The eIF-3 complex specifically targets and initiates translation of a subset of mRNAs involved in cell proliferation.</text>
</comment>
<organism evidence="6 7">
    <name type="scientific">Drosophila kikkawai</name>
    <name type="common">Fruit fly</name>
    <dbReference type="NCBI Taxonomy" id="30033"/>
    <lineage>
        <taxon>Eukaryota</taxon>
        <taxon>Metazoa</taxon>
        <taxon>Ecdysozoa</taxon>
        <taxon>Arthropoda</taxon>
        <taxon>Hexapoda</taxon>
        <taxon>Insecta</taxon>
        <taxon>Pterygota</taxon>
        <taxon>Neoptera</taxon>
        <taxon>Endopterygota</taxon>
        <taxon>Diptera</taxon>
        <taxon>Brachycera</taxon>
        <taxon>Muscomorpha</taxon>
        <taxon>Ephydroidea</taxon>
        <taxon>Drosophilidae</taxon>
        <taxon>Drosophila</taxon>
        <taxon>Sophophora</taxon>
    </lineage>
</organism>
<reference evidence="7" key="2">
    <citation type="submission" date="2025-08" db="UniProtKB">
        <authorList>
            <consortium name="RefSeq"/>
        </authorList>
    </citation>
    <scope>IDENTIFICATION</scope>
    <source>
        <strain evidence="7">14028-0561.14</strain>
        <tissue evidence="7">Whole fly</tissue>
    </source>
</reference>
<dbReference type="PANTHER" id="PTHR10540">
    <property type="entry name" value="EUKARYOTIC TRANSLATION INITIATION FACTOR 3 SUBUNIT F-RELATED"/>
    <property type="match status" value="1"/>
</dbReference>
<reference evidence="6" key="1">
    <citation type="submission" date="2025-05" db="UniProtKB">
        <authorList>
            <consortium name="RefSeq"/>
        </authorList>
    </citation>
    <scope>NUCLEOTIDE SEQUENCE [LARGE SCALE GENOMIC DNA]</scope>
    <source>
        <strain evidence="6">14028-0561.14</strain>
    </source>
</reference>
<dbReference type="InterPro" id="IPR000555">
    <property type="entry name" value="JAMM/MPN+_dom"/>
</dbReference>
<dbReference type="GO" id="GO:0001732">
    <property type="term" value="P:formation of cytoplasmic translation initiation complex"/>
    <property type="evidence" value="ECO:0007669"/>
    <property type="project" value="UniProtKB-UniRule"/>
</dbReference>
<keyword evidence="3 4" id="KW-0648">Protein biosynthesis</keyword>
<protein>
    <recommendedName>
        <fullName evidence="4">Eukaryotic translation initiation factor 3 subunit F</fullName>
        <shortName evidence="4">eIF3f</shortName>
    </recommendedName>
    <alternativeName>
        <fullName evidence="4">Eukaryotic translation initiation factor 3 subunit 5</fullName>
    </alternativeName>
</protein>
<accession>A0A6P4JQW7</accession>
<evidence type="ECO:0000313" key="6">
    <source>
        <dbReference type="Proteomes" id="UP001652661"/>
    </source>
</evidence>
<evidence type="ECO:0000256" key="4">
    <source>
        <dbReference type="HAMAP-Rule" id="MF_03005"/>
    </source>
</evidence>
<dbReference type="RefSeq" id="XP_017037059.1">
    <property type="nucleotide sequence ID" value="XM_017181570.3"/>
</dbReference>
<gene>
    <name evidence="7" type="primary">eIF3f2</name>
    <name evidence="4" type="synonym">eIF3-S5</name>
    <name evidence="4" type="synonym">eIF3f</name>
</gene>